<dbReference type="Proteomes" id="UP000541109">
    <property type="component" value="Unassembled WGS sequence"/>
</dbReference>
<comment type="caution">
    <text evidence="2">The sequence shown here is derived from an EMBL/GenBank/DDBJ whole genome shotgun (WGS) entry which is preliminary data.</text>
</comment>
<evidence type="ECO:0000313" key="3">
    <source>
        <dbReference type="Proteomes" id="UP000541109"/>
    </source>
</evidence>
<accession>A0A839AFI8</accession>
<dbReference type="InterPro" id="IPR005325">
    <property type="entry name" value="DUF308_memb"/>
</dbReference>
<keyword evidence="1" id="KW-0812">Transmembrane</keyword>
<dbReference type="InterPro" id="IPR052712">
    <property type="entry name" value="Acid_resist_chaperone_HdeD"/>
</dbReference>
<dbReference type="PANTHER" id="PTHR34989">
    <property type="entry name" value="PROTEIN HDED"/>
    <property type="match status" value="1"/>
</dbReference>
<dbReference type="EMBL" id="JACFXV010000053">
    <property type="protein sequence ID" value="MBA5777704.1"/>
    <property type="molecule type" value="Genomic_DNA"/>
</dbReference>
<evidence type="ECO:0000313" key="2">
    <source>
        <dbReference type="EMBL" id="MBA5777704.1"/>
    </source>
</evidence>
<keyword evidence="1" id="KW-1133">Transmembrane helix</keyword>
<feature type="transmembrane region" description="Helical" evidence="1">
    <location>
        <begin position="31"/>
        <end position="51"/>
    </location>
</feature>
<proteinExistence type="predicted"/>
<organism evidence="2 3">
    <name type="scientific">Stappia albiluteola</name>
    <dbReference type="NCBI Taxonomy" id="2758565"/>
    <lineage>
        <taxon>Bacteria</taxon>
        <taxon>Pseudomonadati</taxon>
        <taxon>Pseudomonadota</taxon>
        <taxon>Alphaproteobacteria</taxon>
        <taxon>Hyphomicrobiales</taxon>
        <taxon>Stappiaceae</taxon>
        <taxon>Stappia</taxon>
    </lineage>
</organism>
<protein>
    <submittedName>
        <fullName evidence="2">HdeD family acid-resistance protein</fullName>
    </submittedName>
</protein>
<dbReference type="GO" id="GO:0005886">
    <property type="term" value="C:plasma membrane"/>
    <property type="evidence" value="ECO:0007669"/>
    <property type="project" value="TreeGrafter"/>
</dbReference>
<reference evidence="2 3" key="1">
    <citation type="submission" date="2020-07" db="EMBL/GenBank/DDBJ databases">
        <title>Stappia sp., F7233, whole genome shotgun sequencing project.</title>
        <authorList>
            <person name="Jiang S."/>
            <person name="Liu Z.W."/>
            <person name="Du Z.J."/>
        </authorList>
    </citation>
    <scope>NUCLEOTIDE SEQUENCE [LARGE SCALE GENOMIC DNA]</scope>
    <source>
        <strain evidence="2 3">F7233</strain>
    </source>
</reference>
<feature type="transmembrane region" description="Helical" evidence="1">
    <location>
        <begin position="112"/>
        <end position="135"/>
    </location>
</feature>
<sequence>MQLGVLVMTDRSTMPAAGGLPSYTSVVRDKWVLFLILGIVLVIGGLLAITVPLASSIAVAIVIAAVLVIGGVVQIWQSFSVKGWGGFLWQLITGIVALVGGVLIYANPVFGALALTIVVAAIFIAQGASQLVLGFRIRPHDGWGWIVTGGVISILAGLMIWFEFPVSGTWALGLLAGISILFNGWSYIAIALAARKLA</sequence>
<feature type="transmembrane region" description="Helical" evidence="1">
    <location>
        <begin position="88"/>
        <end position="106"/>
    </location>
</feature>
<name>A0A839AFI8_9HYPH</name>
<evidence type="ECO:0000256" key="1">
    <source>
        <dbReference type="SAM" id="Phobius"/>
    </source>
</evidence>
<feature type="transmembrane region" description="Helical" evidence="1">
    <location>
        <begin position="170"/>
        <end position="194"/>
    </location>
</feature>
<keyword evidence="1" id="KW-0472">Membrane</keyword>
<dbReference type="PANTHER" id="PTHR34989:SF1">
    <property type="entry name" value="PROTEIN HDED"/>
    <property type="match status" value="1"/>
</dbReference>
<feature type="transmembrane region" description="Helical" evidence="1">
    <location>
        <begin position="57"/>
        <end position="76"/>
    </location>
</feature>
<keyword evidence="3" id="KW-1185">Reference proteome</keyword>
<dbReference type="Pfam" id="PF03729">
    <property type="entry name" value="DUF308"/>
    <property type="match status" value="1"/>
</dbReference>
<feature type="transmembrane region" description="Helical" evidence="1">
    <location>
        <begin position="142"/>
        <end position="164"/>
    </location>
</feature>
<gene>
    <name evidence="2" type="ORF">H2509_11270</name>
</gene>
<dbReference type="AlphaFoldDB" id="A0A839AFI8"/>